<evidence type="ECO:0000256" key="7">
    <source>
        <dbReference type="RuleBase" id="RU004168"/>
    </source>
</evidence>
<keyword evidence="5 6" id="KW-0378">Hydrolase</keyword>
<evidence type="ECO:0000256" key="4">
    <source>
        <dbReference type="ARBA" id="ARBA00047645"/>
    </source>
</evidence>
<sequence>MMAKVAKKIWVSGLVQGVGFRYYTQRQAEILGVSGYARNLADGRVEVVAEGERHNVQQLVDWLAGGGPSHARVDALEQEEIAVADYAGFDTH</sequence>
<dbReference type="InterPro" id="IPR001792">
    <property type="entry name" value="Acylphosphatase-like_dom"/>
</dbReference>
<comment type="similarity">
    <text evidence="1 7">Belongs to the acylphosphatase family.</text>
</comment>
<evidence type="ECO:0000313" key="10">
    <source>
        <dbReference type="Proteomes" id="UP001500795"/>
    </source>
</evidence>
<feature type="active site" evidence="5">
    <location>
        <position position="21"/>
    </location>
</feature>
<name>A0ABP6V5U0_9GAMM</name>
<dbReference type="InterPro" id="IPR017968">
    <property type="entry name" value="Acylphosphatase_CS"/>
</dbReference>
<comment type="catalytic activity">
    <reaction evidence="4 5 6">
        <text>an acyl phosphate + H2O = a carboxylate + phosphate + H(+)</text>
        <dbReference type="Rhea" id="RHEA:14965"/>
        <dbReference type="ChEBI" id="CHEBI:15377"/>
        <dbReference type="ChEBI" id="CHEBI:15378"/>
        <dbReference type="ChEBI" id="CHEBI:29067"/>
        <dbReference type="ChEBI" id="CHEBI:43474"/>
        <dbReference type="ChEBI" id="CHEBI:59918"/>
        <dbReference type="EC" id="3.6.1.7"/>
    </reaction>
</comment>
<dbReference type="Proteomes" id="UP001500795">
    <property type="component" value="Unassembled WGS sequence"/>
</dbReference>
<evidence type="ECO:0000256" key="5">
    <source>
        <dbReference type="PROSITE-ProRule" id="PRU00520"/>
    </source>
</evidence>
<dbReference type="SUPFAM" id="SSF54975">
    <property type="entry name" value="Acylphosphatase/BLUF domain-like"/>
    <property type="match status" value="1"/>
</dbReference>
<dbReference type="NCBIfam" id="NF011000">
    <property type="entry name" value="PRK14426.1"/>
    <property type="match status" value="1"/>
</dbReference>
<dbReference type="Pfam" id="PF00708">
    <property type="entry name" value="Acylphosphatase"/>
    <property type="match status" value="1"/>
</dbReference>
<dbReference type="PROSITE" id="PS00151">
    <property type="entry name" value="ACYLPHOSPHATASE_2"/>
    <property type="match status" value="1"/>
</dbReference>
<feature type="active site" evidence="5">
    <location>
        <position position="39"/>
    </location>
</feature>
<organism evidence="9 10">
    <name type="scientific">Zobellella aerophila</name>
    <dbReference type="NCBI Taxonomy" id="870480"/>
    <lineage>
        <taxon>Bacteria</taxon>
        <taxon>Pseudomonadati</taxon>
        <taxon>Pseudomonadota</taxon>
        <taxon>Gammaproteobacteria</taxon>
        <taxon>Aeromonadales</taxon>
        <taxon>Aeromonadaceae</taxon>
        <taxon>Zobellella</taxon>
    </lineage>
</organism>
<evidence type="ECO:0000313" key="9">
    <source>
        <dbReference type="EMBL" id="GAA3529345.1"/>
    </source>
</evidence>
<reference evidence="10" key="1">
    <citation type="journal article" date="2019" name="Int. J. Syst. Evol. Microbiol.">
        <title>The Global Catalogue of Microorganisms (GCM) 10K type strain sequencing project: providing services to taxonomists for standard genome sequencing and annotation.</title>
        <authorList>
            <consortium name="The Broad Institute Genomics Platform"/>
            <consortium name="The Broad Institute Genome Sequencing Center for Infectious Disease"/>
            <person name="Wu L."/>
            <person name="Ma J."/>
        </authorList>
    </citation>
    <scope>NUCLEOTIDE SEQUENCE [LARGE SCALE GENOMIC DNA]</scope>
    <source>
        <strain evidence="10">JCM 17110</strain>
    </source>
</reference>
<evidence type="ECO:0000256" key="6">
    <source>
        <dbReference type="RuleBase" id="RU000553"/>
    </source>
</evidence>
<proteinExistence type="inferred from homology"/>
<protein>
    <recommendedName>
        <fullName evidence="3 5">Acylphosphatase</fullName>
        <ecNumber evidence="2 5">3.6.1.7</ecNumber>
    </recommendedName>
</protein>
<evidence type="ECO:0000256" key="2">
    <source>
        <dbReference type="ARBA" id="ARBA00012150"/>
    </source>
</evidence>
<dbReference type="InterPro" id="IPR036046">
    <property type="entry name" value="Acylphosphatase-like_dom_sf"/>
</dbReference>
<dbReference type="InterPro" id="IPR020456">
    <property type="entry name" value="Acylphosphatase"/>
</dbReference>
<dbReference type="EMBL" id="BAABCX010000001">
    <property type="protein sequence ID" value="GAA3529345.1"/>
    <property type="molecule type" value="Genomic_DNA"/>
</dbReference>
<feature type="domain" description="Acylphosphatase-like" evidence="8">
    <location>
        <begin position="6"/>
        <end position="92"/>
    </location>
</feature>
<dbReference type="PANTHER" id="PTHR47268">
    <property type="entry name" value="ACYLPHOSPHATASE"/>
    <property type="match status" value="1"/>
</dbReference>
<gene>
    <name evidence="9" type="primary">yccX</name>
    <name evidence="9" type="ORF">GCM10022394_05700</name>
</gene>
<accession>A0ABP6V5U0</accession>
<dbReference type="PROSITE" id="PS00150">
    <property type="entry name" value="ACYLPHOSPHATASE_1"/>
    <property type="match status" value="1"/>
</dbReference>
<comment type="caution">
    <text evidence="9">The sequence shown here is derived from an EMBL/GenBank/DDBJ whole genome shotgun (WGS) entry which is preliminary data.</text>
</comment>
<evidence type="ECO:0000259" key="8">
    <source>
        <dbReference type="PROSITE" id="PS51160"/>
    </source>
</evidence>
<dbReference type="Gene3D" id="3.30.70.100">
    <property type="match status" value="1"/>
</dbReference>
<dbReference type="PANTHER" id="PTHR47268:SF4">
    <property type="entry name" value="ACYLPHOSPHATASE"/>
    <property type="match status" value="1"/>
</dbReference>
<dbReference type="PROSITE" id="PS51160">
    <property type="entry name" value="ACYLPHOSPHATASE_3"/>
    <property type="match status" value="1"/>
</dbReference>
<evidence type="ECO:0000256" key="1">
    <source>
        <dbReference type="ARBA" id="ARBA00005614"/>
    </source>
</evidence>
<dbReference type="EC" id="3.6.1.7" evidence="2 5"/>
<keyword evidence="10" id="KW-1185">Reference proteome</keyword>
<evidence type="ECO:0000256" key="3">
    <source>
        <dbReference type="ARBA" id="ARBA00015991"/>
    </source>
</evidence>